<protein>
    <submittedName>
        <fullName evidence="1">Uncharacterized protein</fullName>
    </submittedName>
</protein>
<dbReference type="AlphaFoldDB" id="A0A0C1QZ85"/>
<reference evidence="1 2" key="1">
    <citation type="submission" date="2015-01" db="EMBL/GenBank/DDBJ databases">
        <title>Genome sequence of the anaerobic bacterium Geobacter soli GSS01, a dissimilatory Fe(III) reducer from soil.</title>
        <authorList>
            <person name="Yang G."/>
            <person name="Zhou S."/>
        </authorList>
    </citation>
    <scope>NUCLEOTIDE SEQUENCE [LARGE SCALE GENOMIC DNA]</scope>
    <source>
        <strain evidence="1 2">GSS01</strain>
    </source>
</reference>
<evidence type="ECO:0000313" key="2">
    <source>
        <dbReference type="Proteomes" id="UP000031433"/>
    </source>
</evidence>
<name>A0A0C1QZ85_9BACT</name>
<dbReference type="EMBL" id="JXBL01000001">
    <property type="protein sequence ID" value="KIE43496.1"/>
    <property type="molecule type" value="Genomic_DNA"/>
</dbReference>
<dbReference type="RefSeq" id="WP_039647020.1">
    <property type="nucleotide sequence ID" value="NZ_JXBL01000001.1"/>
</dbReference>
<comment type="caution">
    <text evidence="1">The sequence shown here is derived from an EMBL/GenBank/DDBJ whole genome shotgun (WGS) entry which is preliminary data.</text>
</comment>
<gene>
    <name evidence="1" type="ORF">SE37_13085</name>
</gene>
<organism evidence="1 2">
    <name type="scientific">Geobacter soli</name>
    <dbReference type="NCBI Taxonomy" id="1510391"/>
    <lineage>
        <taxon>Bacteria</taxon>
        <taxon>Pseudomonadati</taxon>
        <taxon>Thermodesulfobacteriota</taxon>
        <taxon>Desulfuromonadia</taxon>
        <taxon>Geobacterales</taxon>
        <taxon>Geobacteraceae</taxon>
        <taxon>Geobacter</taxon>
    </lineage>
</organism>
<evidence type="ECO:0000313" key="1">
    <source>
        <dbReference type="EMBL" id="KIE43496.1"/>
    </source>
</evidence>
<accession>A0A0C1QZ85</accession>
<sequence length="125" mass="14090">MGVNNDSNAGQSSGEQKVVPDKRTFRLKVVEYLSWDTYDENSRTFKLGHEDNKPIGGKVFKIKMPDGSIVEKSTDEKGIIELTDQDANVTFEVIFEPEEAALNNKYTLFYNRTAVVQTKRPGDTP</sequence>
<dbReference type="Proteomes" id="UP000031433">
    <property type="component" value="Unassembled WGS sequence"/>
</dbReference>
<keyword evidence="2" id="KW-1185">Reference proteome</keyword>
<proteinExistence type="predicted"/>